<dbReference type="OrthoDB" id="459685at2"/>
<sequence>MTSFESTNSNSVEANGISLEIVNPNSMLFSTRVYPLPKNELGATTNMEFTVRIINNTLNPIRLNPYQTFIPELLTADGQPLQKQIATVQPVSNTQTNENCSSIQHPHETRKFTQWEVKPELPTTTSLTAKLSWHDNLLQLKIPTVPHFLLNSNNIWCFNLIESASYQFRFILNTNHETTSIVESKRNEVKTAQPIGSEVVATPWINLRLVQPVATDSSAIEIDGLQFKVEMPETVLTIPPRLPSAQTPVKLGIRVTNNTSAVLRFEQIGSLGFNLIDSDGKEIQFTEAQWRRWIDKGLEFYIVQPGESEILVLDATLSWHCSQLQLVIPNKAGGFYYFRGLKQGRYQIQAIYHTSEHRANYLNEKGVENVWSGWIAMPFVKFCIV</sequence>
<comment type="caution">
    <text evidence="1">The sequence shown here is derived from an EMBL/GenBank/DDBJ whole genome shotgun (WGS) entry which is preliminary data.</text>
</comment>
<reference evidence="1" key="1">
    <citation type="submission" date="2019-10" db="EMBL/GenBank/DDBJ databases">
        <authorList>
            <consortium name="Genoscope - CEA"/>
            <person name="William W."/>
        </authorList>
    </citation>
    <scope>NUCLEOTIDE SEQUENCE [LARGE SCALE GENOMIC DNA]</scope>
    <source>
        <strain evidence="1">BBR_PRJEB10992</strain>
    </source>
</reference>
<dbReference type="EMBL" id="CZCU02000153">
    <property type="protein sequence ID" value="VXD22748.1"/>
    <property type="molecule type" value="Genomic_DNA"/>
</dbReference>
<dbReference type="AlphaFoldDB" id="A0A7Z9BUG5"/>
<dbReference type="Proteomes" id="UP000184550">
    <property type="component" value="Unassembled WGS sequence"/>
</dbReference>
<gene>
    <name evidence="1" type="ORF">PL8927_760058</name>
</gene>
<evidence type="ECO:0000313" key="1">
    <source>
        <dbReference type="EMBL" id="VXD22748.1"/>
    </source>
</evidence>
<keyword evidence="2" id="KW-1185">Reference proteome</keyword>
<dbReference type="RefSeq" id="WP_083625004.1">
    <property type="nucleotide sequence ID" value="NZ_LR734878.1"/>
</dbReference>
<accession>A0A7Z9BUG5</accession>
<organism evidence="1 2">
    <name type="scientific">Planktothrix serta PCC 8927</name>
    <dbReference type="NCBI Taxonomy" id="671068"/>
    <lineage>
        <taxon>Bacteria</taxon>
        <taxon>Bacillati</taxon>
        <taxon>Cyanobacteriota</taxon>
        <taxon>Cyanophyceae</taxon>
        <taxon>Oscillatoriophycideae</taxon>
        <taxon>Oscillatoriales</taxon>
        <taxon>Microcoleaceae</taxon>
        <taxon>Planktothrix</taxon>
    </lineage>
</organism>
<protein>
    <submittedName>
        <fullName evidence="1">Uncharacterized protein</fullName>
    </submittedName>
</protein>
<proteinExistence type="predicted"/>
<evidence type="ECO:0000313" key="2">
    <source>
        <dbReference type="Proteomes" id="UP000184550"/>
    </source>
</evidence>
<name>A0A7Z9BUG5_9CYAN</name>